<organism evidence="1">
    <name type="scientific">Lepeophtheirus salmonis</name>
    <name type="common">Salmon louse</name>
    <name type="synonym">Caligus salmonis</name>
    <dbReference type="NCBI Taxonomy" id="72036"/>
    <lineage>
        <taxon>Eukaryota</taxon>
        <taxon>Metazoa</taxon>
        <taxon>Ecdysozoa</taxon>
        <taxon>Arthropoda</taxon>
        <taxon>Crustacea</taxon>
        <taxon>Multicrustacea</taxon>
        <taxon>Hexanauplia</taxon>
        <taxon>Copepoda</taxon>
        <taxon>Siphonostomatoida</taxon>
        <taxon>Caligidae</taxon>
        <taxon>Lepeophtheirus</taxon>
    </lineage>
</organism>
<accession>A0A0K2TIT4</accession>
<dbReference type="EMBL" id="HACA01008374">
    <property type="protein sequence ID" value="CDW25735.1"/>
    <property type="molecule type" value="Transcribed_RNA"/>
</dbReference>
<protein>
    <submittedName>
        <fullName evidence="1">Uncharacterized protein</fullName>
    </submittedName>
</protein>
<proteinExistence type="predicted"/>
<sequence length="10" mass="1267">MRRLTQTITF</sequence>
<reference evidence="1" key="1">
    <citation type="submission" date="2014-05" db="EMBL/GenBank/DDBJ databases">
        <authorList>
            <person name="Chronopoulou M."/>
        </authorList>
    </citation>
    <scope>NUCLEOTIDE SEQUENCE</scope>
    <source>
        <tissue evidence="1">Whole organism</tissue>
    </source>
</reference>
<evidence type="ECO:0000313" key="1">
    <source>
        <dbReference type="EMBL" id="CDW25735.1"/>
    </source>
</evidence>
<dbReference type="EMBL" id="HACA01029519">
    <property type="protein sequence ID" value="CDW46880.1"/>
    <property type="molecule type" value="Transcribed_RNA"/>
</dbReference>
<name>A0A0K2TIT4_LEPSM</name>